<reference evidence="1" key="2">
    <citation type="submission" date="2021-01" db="EMBL/GenBank/DDBJ databases">
        <authorList>
            <person name="Schikora-Tamarit M.A."/>
        </authorList>
    </citation>
    <scope>NUCLEOTIDE SEQUENCE</scope>
    <source>
        <strain evidence="1">CBS2887</strain>
    </source>
</reference>
<proteinExistence type="predicted"/>
<dbReference type="Proteomes" id="UP000774326">
    <property type="component" value="Unassembled WGS sequence"/>
</dbReference>
<evidence type="ECO:0000313" key="1">
    <source>
        <dbReference type="EMBL" id="KAH3682151.1"/>
    </source>
</evidence>
<name>A0A9P8Q186_WICPI</name>
<dbReference type="AlphaFoldDB" id="A0A9P8Q186"/>
<dbReference type="OrthoDB" id="10525723at2759"/>
<protein>
    <submittedName>
        <fullName evidence="1">Uncharacterized protein</fullName>
    </submittedName>
</protein>
<sequence length="223" mass="24465">MESKNLLLFKFNTFKTSTSKPEKPIKEVSEMVILVIFLIPVSKLTVDKIGNTFQSIEPTWFKCGAWTAVNEVNSLKEKEPPMTAKLGTLILTKLAAFVTVKSPLMDLILPVSIVGPKKFSPLEHWIGIGTEACSSCSSCSDLLSSFEDSEESDESVLLELWESSSEVLAFFKLAISIGADGNLALFLMTLEPIKAAVACVIRIALRIVDSFMIGQSFMTFKAV</sequence>
<evidence type="ECO:0000313" key="2">
    <source>
        <dbReference type="Proteomes" id="UP000774326"/>
    </source>
</evidence>
<reference evidence="1" key="1">
    <citation type="journal article" date="2021" name="Open Biol.">
        <title>Shared evolutionary footprints suggest mitochondrial oxidative damage underlies multiple complex I losses in fungi.</title>
        <authorList>
            <person name="Schikora-Tamarit M.A."/>
            <person name="Marcet-Houben M."/>
            <person name="Nosek J."/>
            <person name="Gabaldon T."/>
        </authorList>
    </citation>
    <scope>NUCLEOTIDE SEQUENCE</scope>
    <source>
        <strain evidence="1">CBS2887</strain>
    </source>
</reference>
<dbReference type="EMBL" id="JAEUBG010003908">
    <property type="protein sequence ID" value="KAH3682151.1"/>
    <property type="molecule type" value="Genomic_DNA"/>
</dbReference>
<comment type="caution">
    <text evidence="1">The sequence shown here is derived from an EMBL/GenBank/DDBJ whole genome shotgun (WGS) entry which is preliminary data.</text>
</comment>
<keyword evidence="2" id="KW-1185">Reference proteome</keyword>
<accession>A0A9P8Q186</accession>
<gene>
    <name evidence="1" type="ORF">WICPIJ_006885</name>
</gene>
<organism evidence="1 2">
    <name type="scientific">Wickerhamomyces pijperi</name>
    <name type="common">Yeast</name>
    <name type="synonym">Pichia pijperi</name>
    <dbReference type="NCBI Taxonomy" id="599730"/>
    <lineage>
        <taxon>Eukaryota</taxon>
        <taxon>Fungi</taxon>
        <taxon>Dikarya</taxon>
        <taxon>Ascomycota</taxon>
        <taxon>Saccharomycotina</taxon>
        <taxon>Saccharomycetes</taxon>
        <taxon>Phaffomycetales</taxon>
        <taxon>Wickerhamomycetaceae</taxon>
        <taxon>Wickerhamomyces</taxon>
    </lineage>
</organism>